<name>A0ABT0P689_9ACTN</name>
<organism evidence="1 2">
    <name type="scientific">Streptomyces lavenduligriseus</name>
    <dbReference type="NCBI Taxonomy" id="67315"/>
    <lineage>
        <taxon>Bacteria</taxon>
        <taxon>Bacillati</taxon>
        <taxon>Actinomycetota</taxon>
        <taxon>Actinomycetes</taxon>
        <taxon>Kitasatosporales</taxon>
        <taxon>Streptomycetaceae</taxon>
        <taxon>Streptomyces</taxon>
    </lineage>
</organism>
<comment type="caution">
    <text evidence="1">The sequence shown here is derived from an EMBL/GenBank/DDBJ whole genome shotgun (WGS) entry which is preliminary data.</text>
</comment>
<sequence>MDGWYVDDRCTNCDVARQFAPELIGEADGRSRILRPPADEAENR</sequence>
<keyword evidence="2" id="KW-1185">Reference proteome</keyword>
<protein>
    <submittedName>
        <fullName evidence="1">MBL fold metallo-hydrolase</fullName>
    </submittedName>
</protein>
<proteinExistence type="predicted"/>
<accession>A0ABT0P689</accession>
<dbReference type="Proteomes" id="UP001202052">
    <property type="component" value="Unassembled WGS sequence"/>
</dbReference>
<reference evidence="1 2" key="1">
    <citation type="submission" date="2022-05" db="EMBL/GenBank/DDBJ databases">
        <title>Genome Resource of Streptomyces lavenduligriseus GA1-1, a Strain with Broad-Spectrum Antifungal Activity against Phytopathogenic Fungi.</title>
        <authorList>
            <person name="Qi D."/>
        </authorList>
    </citation>
    <scope>NUCLEOTIDE SEQUENCE [LARGE SCALE GENOMIC DNA]</scope>
    <source>
        <strain evidence="1 2">GA1-1</strain>
    </source>
</reference>
<evidence type="ECO:0000313" key="2">
    <source>
        <dbReference type="Proteomes" id="UP001202052"/>
    </source>
</evidence>
<gene>
    <name evidence="1" type="ORF">M4438_38200</name>
</gene>
<feature type="non-terminal residue" evidence="1">
    <location>
        <position position="44"/>
    </location>
</feature>
<dbReference type="EMBL" id="JAMCCK010000233">
    <property type="protein sequence ID" value="MCL3999252.1"/>
    <property type="molecule type" value="Genomic_DNA"/>
</dbReference>
<evidence type="ECO:0000313" key="1">
    <source>
        <dbReference type="EMBL" id="MCL3999252.1"/>
    </source>
</evidence>